<proteinExistence type="inferred from homology"/>
<feature type="disulfide bond" evidence="13">
    <location>
        <begin position="344"/>
        <end position="376"/>
    </location>
</feature>
<evidence type="ECO:0000313" key="15">
    <source>
        <dbReference type="Ensembl" id="ENSSPUP00000001848.1"/>
    </source>
</evidence>
<reference evidence="15" key="2">
    <citation type="submission" date="2025-09" db="UniProtKB">
        <authorList>
            <consortium name="Ensembl"/>
        </authorList>
    </citation>
    <scope>IDENTIFICATION</scope>
</reference>
<evidence type="ECO:0000256" key="4">
    <source>
        <dbReference type="ARBA" id="ARBA00022525"/>
    </source>
</evidence>
<dbReference type="Ensembl" id="ENSSPUT00000001948.1">
    <property type="protein sequence ID" value="ENSSPUP00000001848.1"/>
    <property type="gene ID" value="ENSSPUG00000001429.1"/>
</dbReference>
<dbReference type="GO" id="GO:0019731">
    <property type="term" value="P:antibacterial humoral response"/>
    <property type="evidence" value="ECO:0007669"/>
    <property type="project" value="Ensembl"/>
</dbReference>
<evidence type="ECO:0000256" key="12">
    <source>
        <dbReference type="PIRSR" id="PIRSR002549-3"/>
    </source>
</evidence>
<evidence type="ECO:0000256" key="3">
    <source>
        <dbReference type="ARBA" id="ARBA00022496"/>
    </source>
</evidence>
<dbReference type="GO" id="GO:0042581">
    <property type="term" value="C:specific granule"/>
    <property type="evidence" value="ECO:0007669"/>
    <property type="project" value="Ensembl"/>
</dbReference>
<dbReference type="GO" id="GO:0033690">
    <property type="term" value="P:positive regulation of osteoblast proliferation"/>
    <property type="evidence" value="ECO:0007669"/>
    <property type="project" value="Ensembl"/>
</dbReference>
<dbReference type="GO" id="GO:0005615">
    <property type="term" value="C:extracellular space"/>
    <property type="evidence" value="ECO:0007669"/>
    <property type="project" value="Ensembl"/>
</dbReference>
<feature type="disulfide bond" evidence="13">
    <location>
        <begin position="22"/>
        <end position="37"/>
    </location>
</feature>
<dbReference type="PIRSF" id="PIRSF002549">
    <property type="entry name" value="Transferrin"/>
    <property type="match status" value="1"/>
</dbReference>
<keyword evidence="2 10" id="KW-0813">Transport</keyword>
<evidence type="ECO:0000256" key="8">
    <source>
        <dbReference type="ARBA" id="ARBA00023065"/>
    </source>
</evidence>
<dbReference type="FunFam" id="3.40.190.10:FF:000095">
    <property type="entry name" value="Lactotransferrin"/>
    <property type="match status" value="2"/>
</dbReference>
<reference evidence="15" key="1">
    <citation type="submission" date="2025-08" db="UniProtKB">
        <authorList>
            <consortium name="Ensembl"/>
        </authorList>
    </citation>
    <scope>IDENTIFICATION</scope>
</reference>
<feature type="disulfide bond" evidence="13">
    <location>
        <begin position="170"/>
        <end position="181"/>
    </location>
</feature>
<feature type="disulfide bond" evidence="13">
    <location>
        <begin position="572"/>
        <end position="586"/>
    </location>
</feature>
<dbReference type="Gene3D" id="3.40.190.10">
    <property type="entry name" value="Periplasmic binding protein-like II"/>
    <property type="match status" value="4"/>
</dbReference>
<dbReference type="PANTHER" id="PTHR11485:SF31">
    <property type="entry name" value="SEROTRANSFERRIN"/>
    <property type="match status" value="1"/>
</dbReference>
<dbReference type="GO" id="GO:1902732">
    <property type="term" value="P:positive regulation of chondrocyte proliferation"/>
    <property type="evidence" value="ECO:0007669"/>
    <property type="project" value="Ensembl"/>
</dbReference>
<comment type="subcellular location">
    <subcellularLocation>
        <location evidence="1">Secreted</location>
    </subcellularLocation>
</comment>
<dbReference type="GO" id="GO:0043539">
    <property type="term" value="F:protein serine/threonine kinase activator activity"/>
    <property type="evidence" value="ECO:0007669"/>
    <property type="project" value="Ensembl"/>
</dbReference>
<evidence type="ECO:0000256" key="10">
    <source>
        <dbReference type="PIRNR" id="PIRNR002549"/>
    </source>
</evidence>
<keyword evidence="9 13" id="KW-1015">Disulfide bond</keyword>
<dbReference type="AlphaFoldDB" id="A0A8D0G642"/>
<dbReference type="SMART" id="SM00094">
    <property type="entry name" value="TR_FER"/>
    <property type="match status" value="2"/>
</dbReference>
<gene>
    <name evidence="15" type="primary">LTF</name>
</gene>
<feature type="binding site" evidence="12">
    <location>
        <position position="249"/>
    </location>
    <ligand>
        <name>Fe(3+)</name>
        <dbReference type="ChEBI" id="CHEBI:29034"/>
        <label>1</label>
    </ligand>
</feature>
<accession>A0A8D0G642</accession>
<dbReference type="InterPro" id="IPR018195">
    <property type="entry name" value="Transferrin_Fe_BS"/>
</dbReference>
<feature type="binding site" evidence="11">
    <location>
        <position position="124"/>
    </location>
    <ligand>
        <name>hydrogencarbonate</name>
        <dbReference type="ChEBI" id="CHEBI:17544"/>
        <label>1</label>
    </ligand>
</feature>
<organism evidence="15 16">
    <name type="scientific">Sphenodon punctatus</name>
    <name type="common">Tuatara</name>
    <name type="synonym">Hatteria punctata</name>
    <dbReference type="NCBI Taxonomy" id="8508"/>
    <lineage>
        <taxon>Eukaryota</taxon>
        <taxon>Metazoa</taxon>
        <taxon>Chordata</taxon>
        <taxon>Craniata</taxon>
        <taxon>Vertebrata</taxon>
        <taxon>Euteleostomi</taxon>
        <taxon>Lepidosauria</taxon>
        <taxon>Sphenodontia</taxon>
        <taxon>Sphenodontidae</taxon>
        <taxon>Sphenodon</taxon>
    </lineage>
</organism>
<feature type="binding site" evidence="12">
    <location>
        <position position="594"/>
    </location>
    <ligand>
        <name>Fe(3+)</name>
        <dbReference type="ChEBI" id="CHEBI:29034"/>
        <label>1</label>
    </ligand>
</feature>
<feature type="binding site" evidence="11">
    <location>
        <position position="462"/>
    </location>
    <ligand>
        <name>hydrogencarbonate</name>
        <dbReference type="ChEBI" id="CHEBI:17544"/>
        <label>1</label>
    </ligand>
</feature>
<feature type="binding site" evidence="11">
    <location>
        <position position="463"/>
    </location>
    <ligand>
        <name>hydrogencarbonate</name>
        <dbReference type="ChEBI" id="CHEBI:17544"/>
        <label>1</label>
    </ligand>
</feature>
<feature type="disulfide bond" evidence="13">
    <location>
        <begin position="354"/>
        <end position="367"/>
    </location>
</feature>
<dbReference type="PANTHER" id="PTHR11485">
    <property type="entry name" value="TRANSFERRIN"/>
    <property type="match status" value="1"/>
</dbReference>
<dbReference type="CDD" id="cd13618">
    <property type="entry name" value="PBP2_transferrin_N"/>
    <property type="match status" value="1"/>
</dbReference>
<keyword evidence="6" id="KW-0677">Repeat</keyword>
<dbReference type="GO" id="GO:0008201">
    <property type="term" value="F:heparin binding"/>
    <property type="evidence" value="ECO:0007669"/>
    <property type="project" value="Ensembl"/>
</dbReference>
<feature type="binding site" evidence="11">
    <location>
        <position position="456"/>
    </location>
    <ligand>
        <name>hydrogencarbonate</name>
        <dbReference type="ChEBI" id="CHEBI:17544"/>
        <label>1</label>
    </ligand>
</feature>
<dbReference type="GO" id="GO:0060349">
    <property type="term" value="P:bone morphogenesis"/>
    <property type="evidence" value="ECO:0007669"/>
    <property type="project" value="Ensembl"/>
</dbReference>
<dbReference type="PROSITE" id="PS00205">
    <property type="entry name" value="TRANSFERRIN_LIKE_1"/>
    <property type="match status" value="2"/>
</dbReference>
<dbReference type="GO" id="GO:0034145">
    <property type="term" value="P:positive regulation of toll-like receptor 4 signaling pathway"/>
    <property type="evidence" value="ECO:0007669"/>
    <property type="project" value="Ensembl"/>
</dbReference>
<evidence type="ECO:0000256" key="9">
    <source>
        <dbReference type="ARBA" id="ARBA00023157"/>
    </source>
</evidence>
<evidence type="ECO:0000313" key="16">
    <source>
        <dbReference type="Proteomes" id="UP000694392"/>
    </source>
</evidence>
<evidence type="ECO:0000256" key="13">
    <source>
        <dbReference type="PIRSR" id="PIRSR002549-4"/>
    </source>
</evidence>
<feature type="disulfide bond" evidence="13">
    <location>
        <begin position="478"/>
        <end position="673"/>
    </location>
</feature>
<dbReference type="Proteomes" id="UP000694392">
    <property type="component" value="Unplaced"/>
</dbReference>
<dbReference type="PROSITE" id="PS00207">
    <property type="entry name" value="TRANSFERRIN_LIKE_3"/>
    <property type="match status" value="1"/>
</dbReference>
<evidence type="ECO:0000256" key="11">
    <source>
        <dbReference type="PIRSR" id="PIRSR002549-2"/>
    </source>
</evidence>
<dbReference type="Pfam" id="PF00405">
    <property type="entry name" value="Transferrin"/>
    <property type="match status" value="2"/>
</dbReference>
<feature type="disulfide bond" evidence="13">
    <location>
        <begin position="227"/>
        <end position="241"/>
    </location>
</feature>
<dbReference type="GO" id="GO:0005769">
    <property type="term" value="C:early endosome"/>
    <property type="evidence" value="ECO:0007669"/>
    <property type="project" value="TreeGrafter"/>
</dbReference>
<feature type="binding site" evidence="11">
    <location>
        <position position="123"/>
    </location>
    <ligand>
        <name>hydrogencarbonate</name>
        <dbReference type="ChEBI" id="CHEBI:17544"/>
        <label>1</label>
    </ligand>
</feature>
<feature type="binding site" evidence="12">
    <location>
        <position position="61"/>
    </location>
    <ligand>
        <name>Fe(3+)</name>
        <dbReference type="ChEBI" id="CHEBI:29034"/>
        <label>1</label>
    </ligand>
</feature>
<feature type="disulfide bond" evidence="13">
    <location>
        <begin position="160"/>
        <end position="173"/>
    </location>
</feature>
<dbReference type="GO" id="GO:0032680">
    <property type="term" value="P:regulation of tumor necrosis factor production"/>
    <property type="evidence" value="ECO:0007669"/>
    <property type="project" value="Ensembl"/>
</dbReference>
<dbReference type="GO" id="GO:1900229">
    <property type="term" value="P:negative regulation of single-species biofilm formation in or on host organism"/>
    <property type="evidence" value="ECO:0007669"/>
    <property type="project" value="Ensembl"/>
</dbReference>
<dbReference type="GO" id="GO:0140912">
    <property type="term" value="F:membrane destabilizing activity"/>
    <property type="evidence" value="ECO:0007669"/>
    <property type="project" value="Ensembl"/>
</dbReference>
<dbReference type="GO" id="GO:0005886">
    <property type="term" value="C:plasma membrane"/>
    <property type="evidence" value="ECO:0007669"/>
    <property type="project" value="TreeGrafter"/>
</dbReference>
<dbReference type="GO" id="GO:0031665">
    <property type="term" value="P:negative regulation of lipopolysaccharide-mediated signaling pathway"/>
    <property type="evidence" value="ECO:0007669"/>
    <property type="project" value="Ensembl"/>
</dbReference>
<dbReference type="GO" id="GO:0044793">
    <property type="term" value="P:host-mediated suppression of viral proces"/>
    <property type="evidence" value="ECO:0007669"/>
    <property type="project" value="Ensembl"/>
</dbReference>
<dbReference type="GO" id="GO:0009986">
    <property type="term" value="C:cell surface"/>
    <property type="evidence" value="ECO:0007669"/>
    <property type="project" value="Ensembl"/>
</dbReference>
<dbReference type="GO" id="GO:0019732">
    <property type="term" value="P:antifungal humoral response"/>
    <property type="evidence" value="ECO:0007669"/>
    <property type="project" value="Ensembl"/>
</dbReference>
<keyword evidence="8 10" id="KW-0406">Ion transport</keyword>
<feature type="disulfide bond" evidence="13">
    <location>
        <begin position="488"/>
        <end position="502"/>
    </location>
</feature>
<evidence type="ECO:0000256" key="2">
    <source>
        <dbReference type="ARBA" id="ARBA00022448"/>
    </source>
</evidence>
<evidence type="ECO:0000259" key="14">
    <source>
        <dbReference type="PROSITE" id="PS51408"/>
    </source>
</evidence>
<evidence type="ECO:0000256" key="1">
    <source>
        <dbReference type="ARBA" id="ARBA00004613"/>
    </source>
</evidence>
<keyword evidence="3 10" id="KW-0410">Iron transport</keyword>
<feature type="disulfide bond" evidence="13">
    <location>
        <begin position="115"/>
        <end position="196"/>
    </location>
</feature>
<feature type="domain" description="Transferrin-like" evidence="14">
    <location>
        <begin position="9"/>
        <end position="329"/>
    </location>
</feature>
<dbReference type="GO" id="GO:0032991">
    <property type="term" value="C:protein-containing complex"/>
    <property type="evidence" value="ECO:0007669"/>
    <property type="project" value="Ensembl"/>
</dbReference>
<feature type="binding site" evidence="12">
    <location>
        <position position="526"/>
    </location>
    <ligand>
        <name>Fe(3+)</name>
        <dbReference type="ChEBI" id="CHEBI:29034"/>
        <label>2</label>
    </ligand>
</feature>
<dbReference type="InterPro" id="IPR001156">
    <property type="entry name" value="Transferrin-like_dom"/>
</dbReference>
<evidence type="ECO:0000256" key="7">
    <source>
        <dbReference type="ARBA" id="ARBA00023004"/>
    </source>
</evidence>
<feature type="binding site" evidence="11">
    <location>
        <position position="460"/>
    </location>
    <ligand>
        <name>hydrogencarbonate</name>
        <dbReference type="ChEBI" id="CHEBI:17544"/>
        <label>1</label>
    </ligand>
</feature>
<dbReference type="GO" id="GO:0006826">
    <property type="term" value="P:iron ion transport"/>
    <property type="evidence" value="ECO:0007669"/>
    <property type="project" value="UniProtKB-KW"/>
</dbReference>
<feature type="disulfide bond" evidence="13">
    <location>
        <begin position="401"/>
        <end position="682"/>
    </location>
</feature>
<dbReference type="PROSITE" id="PS00206">
    <property type="entry name" value="TRANSFERRIN_LIKE_2"/>
    <property type="match status" value="2"/>
</dbReference>
<dbReference type="CDD" id="cd13617">
    <property type="entry name" value="PBP2_transferrin_C"/>
    <property type="match status" value="1"/>
</dbReference>
<protein>
    <submittedName>
        <fullName evidence="15">Lactotransferrin</fullName>
    </submittedName>
</protein>
<dbReference type="GO" id="GO:0045071">
    <property type="term" value="P:negative regulation of viral genome replication"/>
    <property type="evidence" value="ECO:0007669"/>
    <property type="project" value="Ensembl"/>
</dbReference>
<feature type="binding site" evidence="12">
    <location>
        <position position="391"/>
    </location>
    <ligand>
        <name>Fe(3+)</name>
        <dbReference type="ChEBI" id="CHEBI:29034"/>
        <label>1</label>
    </ligand>
</feature>
<name>A0A8D0G642_SPHPU</name>
<feature type="disulfide bond" evidence="13">
    <location>
        <begin position="12"/>
        <end position="46"/>
    </location>
</feature>
<evidence type="ECO:0000256" key="6">
    <source>
        <dbReference type="ARBA" id="ARBA00022737"/>
    </source>
</evidence>
<feature type="domain" description="Transferrin-like" evidence="14">
    <location>
        <begin position="341"/>
        <end position="672"/>
    </location>
</feature>
<dbReference type="PROSITE" id="PS51408">
    <property type="entry name" value="TRANSFERRIN_LIKE_4"/>
    <property type="match status" value="2"/>
</dbReference>
<dbReference type="GO" id="GO:0045669">
    <property type="term" value="P:positive regulation of osteoblast differentiation"/>
    <property type="evidence" value="ECO:0007669"/>
    <property type="project" value="Ensembl"/>
</dbReference>
<dbReference type="GO" id="GO:0055037">
    <property type="term" value="C:recycling endosome"/>
    <property type="evidence" value="ECO:0007669"/>
    <property type="project" value="TreeGrafter"/>
</dbReference>
<keyword evidence="5 10" id="KW-0479">Metal-binding</keyword>
<dbReference type="GO" id="GO:0004869">
    <property type="term" value="F:cysteine-type endopeptidase inhibitor activity"/>
    <property type="evidence" value="ECO:0007669"/>
    <property type="project" value="Ensembl"/>
</dbReference>
<dbReference type="GO" id="GO:0002227">
    <property type="term" value="P:innate immune response in mucosa"/>
    <property type="evidence" value="ECO:0007669"/>
    <property type="project" value="Ensembl"/>
</dbReference>
<feature type="binding site" evidence="11">
    <location>
        <position position="121"/>
    </location>
    <ligand>
        <name>hydrogencarbonate</name>
        <dbReference type="ChEBI" id="CHEBI:17544"/>
        <label>1</label>
    </ligand>
</feature>
<dbReference type="InterPro" id="IPR016357">
    <property type="entry name" value="Transferrin"/>
</dbReference>
<feature type="binding site" evidence="11">
    <location>
        <position position="117"/>
    </location>
    <ligand>
        <name>hydrogencarbonate</name>
        <dbReference type="ChEBI" id="CHEBI:17544"/>
        <label>1</label>
    </ligand>
</feature>
<keyword evidence="7 10" id="KW-0408">Iron</keyword>
<feature type="binding site" evidence="12">
    <location>
        <position position="92"/>
    </location>
    <ligand>
        <name>Fe(3+)</name>
        <dbReference type="ChEBI" id="CHEBI:29034"/>
        <label>1</label>
    </ligand>
</feature>
<dbReference type="GO" id="GO:0001530">
    <property type="term" value="F:lipopolysaccharide binding"/>
    <property type="evidence" value="ECO:0007669"/>
    <property type="project" value="Ensembl"/>
</dbReference>
<keyword evidence="4" id="KW-0964">Secreted</keyword>
<dbReference type="GO" id="GO:0005506">
    <property type="term" value="F:iron ion binding"/>
    <property type="evidence" value="ECO:0007669"/>
    <property type="project" value="Ensembl"/>
</dbReference>
<dbReference type="GO" id="GO:0050829">
    <property type="term" value="P:defense response to Gram-negative bacterium"/>
    <property type="evidence" value="ECO:0007669"/>
    <property type="project" value="Ensembl"/>
</dbReference>
<dbReference type="GO" id="GO:0061844">
    <property type="term" value="P:antimicrobial humoral immune response mediated by antimicrobial peptide"/>
    <property type="evidence" value="ECO:0007669"/>
    <property type="project" value="Ensembl"/>
</dbReference>
<dbReference type="OMA" id="DEWSINS"/>
<feature type="disulfide bond" evidence="13">
    <location>
        <begin position="499"/>
        <end position="515"/>
    </location>
</feature>
<dbReference type="GO" id="GO:0043123">
    <property type="term" value="P:positive regulation of canonical NF-kappaB signal transduction"/>
    <property type="evidence" value="ECO:0007669"/>
    <property type="project" value="Ensembl"/>
</dbReference>
<dbReference type="PRINTS" id="PR00422">
    <property type="entry name" value="TRANSFERRIN"/>
</dbReference>
<evidence type="ECO:0000256" key="5">
    <source>
        <dbReference type="ARBA" id="ARBA00022723"/>
    </source>
</evidence>
<dbReference type="GO" id="GO:0031640">
    <property type="term" value="P:killing of cells of another organism"/>
    <property type="evidence" value="ECO:0007669"/>
    <property type="project" value="Ensembl"/>
</dbReference>
<feature type="binding site" evidence="12">
    <location>
        <position position="430"/>
    </location>
    <ligand>
        <name>Fe(3+)</name>
        <dbReference type="ChEBI" id="CHEBI:29034"/>
        <label>1</label>
    </ligand>
</feature>
<feature type="binding site" evidence="12">
    <location>
        <position position="190"/>
    </location>
    <ligand>
        <name>Fe(3+)</name>
        <dbReference type="ChEBI" id="CHEBI:29034"/>
        <label>1</label>
    </ligand>
</feature>
<sequence>MASPAQQNIRWCCTSDSEFTKCGELKDGMKDLFSVSCVKRTSPMECIMAIAENHADAISLDGGLVYEAGLAPYNLKPIVAEAYGPTGSVTSYYAVAVVKKGTSFTFTELKGRKSCHTGLGRSAGWVIPIGRLLARGCISWEGASTEPIQKAVARFFSASCVPGASEPNLCRLCTGKGTDKCSRSEPYSGYSGAFKCLKDGAGDVAFVKHTTVLENNPSEKNQYELLCEDGSRKSVDDYKHCYLARVPAHAVVARSIDGKDEEIWNFLSKAQAMYGKNSTSQTFTLFGSRHGKDLMFKDSATQLLRIPAKMDVQLYLGPQYWNTVLSYRRDRVTPDPAVKKLQWCTVGKAEQTKCDTWSSVSGGIIYCAVAETTDDCIVKIMKGEANAMSLDGGFVYTAGVCGLVPVMEEYYDKDLTPCNSPGSSKTTGTYYAVAVVKKANRDISWTNLRGKKSCHTGVDRTAGWNIPMGLIYNQTESCKFDEFFSEGCAPGSPDESKLCQLCVGTGRPIPNKYKCKANSNERYYGYTGAFRCLVEKGDVAFVKHSTVFENTNGSNTDTWAKDLKSAEFELLCRDGNRKSPEEYKTCHLAKVPTHGVITTQENFDFVRMVLTDQQSLYGSHGSQKLIFKMFQSDTKDLLFKDSTQCLINVTRGTTYKDFLGDEYFASISGLKKCSPSELLTICSFHHHDD</sequence>
<dbReference type="GeneTree" id="ENSGT00940000156055"/>
<feature type="disulfide bond" evidence="13">
    <location>
        <begin position="454"/>
        <end position="532"/>
    </location>
</feature>
<comment type="similarity">
    <text evidence="10">Belongs to the transferrin family.</text>
</comment>
<dbReference type="SUPFAM" id="SSF53850">
    <property type="entry name" value="Periplasmic binding protein-like II"/>
    <property type="match status" value="2"/>
</dbReference>
<keyword evidence="16" id="KW-1185">Reference proteome</keyword>